<dbReference type="Proteomes" id="UP000218811">
    <property type="component" value="Unassembled WGS sequence"/>
</dbReference>
<reference evidence="2 3" key="1">
    <citation type="journal article" date="2012" name="Science">
        <title>The Paleozoic origin of enzymatic lignin decomposition reconstructed from 31 fungal genomes.</title>
        <authorList>
            <person name="Floudas D."/>
            <person name="Binder M."/>
            <person name="Riley R."/>
            <person name="Barry K."/>
            <person name="Blanchette R.A."/>
            <person name="Henrissat B."/>
            <person name="Martinez A.T."/>
            <person name="Otillar R."/>
            <person name="Spatafora J.W."/>
            <person name="Yadav J.S."/>
            <person name="Aerts A."/>
            <person name="Benoit I."/>
            <person name="Boyd A."/>
            <person name="Carlson A."/>
            <person name="Copeland A."/>
            <person name="Coutinho P.M."/>
            <person name="de Vries R.P."/>
            <person name="Ferreira P."/>
            <person name="Findley K."/>
            <person name="Foster B."/>
            <person name="Gaskell J."/>
            <person name="Glotzer D."/>
            <person name="Gorecki P."/>
            <person name="Heitman J."/>
            <person name="Hesse C."/>
            <person name="Hori C."/>
            <person name="Igarashi K."/>
            <person name="Jurgens J.A."/>
            <person name="Kallen N."/>
            <person name="Kersten P."/>
            <person name="Kohler A."/>
            <person name="Kuees U."/>
            <person name="Kumar T.K.A."/>
            <person name="Kuo A."/>
            <person name="LaButti K."/>
            <person name="Larrondo L.F."/>
            <person name="Lindquist E."/>
            <person name="Ling A."/>
            <person name="Lombard V."/>
            <person name="Lucas S."/>
            <person name="Lundell T."/>
            <person name="Martin R."/>
            <person name="McLaughlin D.J."/>
            <person name="Morgenstern I."/>
            <person name="Morin E."/>
            <person name="Murat C."/>
            <person name="Nagy L.G."/>
            <person name="Nolan M."/>
            <person name="Ohm R.A."/>
            <person name="Patyshakuliyeva A."/>
            <person name="Rokas A."/>
            <person name="Ruiz-Duenas F.J."/>
            <person name="Sabat G."/>
            <person name="Salamov A."/>
            <person name="Samejima M."/>
            <person name="Schmutz J."/>
            <person name="Slot J.C."/>
            <person name="St John F."/>
            <person name="Stenlid J."/>
            <person name="Sun H."/>
            <person name="Sun S."/>
            <person name="Syed K."/>
            <person name="Tsang A."/>
            <person name="Wiebenga A."/>
            <person name="Young D."/>
            <person name="Pisabarro A."/>
            <person name="Eastwood D.C."/>
            <person name="Martin F."/>
            <person name="Cullen D."/>
            <person name="Grigoriev I.V."/>
            <person name="Hibbett D.S."/>
        </authorList>
    </citation>
    <scope>NUCLEOTIDE SEQUENCE [LARGE SCALE GENOMIC DNA]</scope>
    <source>
        <strain evidence="2 3">MD-104</strain>
    </source>
</reference>
<gene>
    <name evidence="2" type="ORF">WOLCODRAFT_152050</name>
</gene>
<proteinExistence type="predicted"/>
<keyword evidence="3" id="KW-1185">Reference proteome</keyword>
<evidence type="ECO:0000313" key="3">
    <source>
        <dbReference type="Proteomes" id="UP000218811"/>
    </source>
</evidence>
<organism evidence="2 3">
    <name type="scientific">Wolfiporia cocos (strain MD-104)</name>
    <name type="common">Brown rot fungus</name>
    <dbReference type="NCBI Taxonomy" id="742152"/>
    <lineage>
        <taxon>Eukaryota</taxon>
        <taxon>Fungi</taxon>
        <taxon>Dikarya</taxon>
        <taxon>Basidiomycota</taxon>
        <taxon>Agaricomycotina</taxon>
        <taxon>Agaricomycetes</taxon>
        <taxon>Polyporales</taxon>
        <taxon>Phaeolaceae</taxon>
        <taxon>Wolfiporia</taxon>
    </lineage>
</organism>
<feature type="region of interest" description="Disordered" evidence="1">
    <location>
        <begin position="56"/>
        <end position="81"/>
    </location>
</feature>
<evidence type="ECO:0000256" key="1">
    <source>
        <dbReference type="SAM" id="MobiDB-lite"/>
    </source>
</evidence>
<dbReference type="AlphaFoldDB" id="A0A2H3JKD2"/>
<sequence>MARSHLAREKHRETMIPTRARVSLHVLPPSAWAIIIRAMSVARWLAWRTARHSTTVERTGHSTDAARMRRRRRACGTERAGGEVSSRARSCTALFRIWQWQFTDPASDAPSCNFGAPPSLASLREPITVWDRVSRFPGAMPASAPLDTLASNPPERVHTPGVGARRCTHAIRGHSAAAQ</sequence>
<name>A0A2H3JKD2_WOLCO</name>
<evidence type="ECO:0000313" key="2">
    <source>
        <dbReference type="EMBL" id="PCH41995.1"/>
    </source>
</evidence>
<dbReference type="EMBL" id="KB468124">
    <property type="protein sequence ID" value="PCH41995.1"/>
    <property type="molecule type" value="Genomic_DNA"/>
</dbReference>
<feature type="compositionally biased region" description="Basic and acidic residues" evidence="1">
    <location>
        <begin position="56"/>
        <end position="67"/>
    </location>
</feature>
<accession>A0A2H3JKD2</accession>
<protein>
    <submittedName>
        <fullName evidence="2">Uncharacterized protein</fullName>
    </submittedName>
</protein>